<protein>
    <recommendedName>
        <fullName evidence="4">Gliding motility protein RemB</fullName>
    </recommendedName>
</protein>
<evidence type="ECO:0000313" key="3">
    <source>
        <dbReference type="Proteomes" id="UP000239872"/>
    </source>
</evidence>
<gene>
    <name evidence="2" type="ORF">CJD36_009720</name>
</gene>
<dbReference type="RefSeq" id="WP_105038935.1">
    <property type="nucleotide sequence ID" value="NZ_PPSL01000002.1"/>
</dbReference>
<name>A0A2S7SZW4_9BACT</name>
<dbReference type="AlphaFoldDB" id="A0A2S7SZW4"/>
<organism evidence="2 3">
    <name type="scientific">Flavipsychrobacter stenotrophus</name>
    <dbReference type="NCBI Taxonomy" id="2077091"/>
    <lineage>
        <taxon>Bacteria</taxon>
        <taxon>Pseudomonadati</taxon>
        <taxon>Bacteroidota</taxon>
        <taxon>Chitinophagia</taxon>
        <taxon>Chitinophagales</taxon>
        <taxon>Chitinophagaceae</taxon>
        <taxon>Flavipsychrobacter</taxon>
    </lineage>
</organism>
<accession>A0A2S7SZW4</accession>
<dbReference type="EMBL" id="PPSL01000002">
    <property type="protein sequence ID" value="PQJ12056.1"/>
    <property type="molecule type" value="Genomic_DNA"/>
</dbReference>
<proteinExistence type="predicted"/>
<dbReference type="OrthoDB" id="9808260at2"/>
<keyword evidence="1" id="KW-0732">Signal</keyword>
<comment type="caution">
    <text evidence="2">The sequence shown here is derived from an EMBL/GenBank/DDBJ whole genome shotgun (WGS) entry which is preliminary data.</text>
</comment>
<evidence type="ECO:0000313" key="2">
    <source>
        <dbReference type="EMBL" id="PQJ12056.1"/>
    </source>
</evidence>
<dbReference type="Gene3D" id="2.40.160.130">
    <property type="entry name" value="Capsule assembly protein Wzi"/>
    <property type="match status" value="1"/>
</dbReference>
<dbReference type="InterPro" id="IPR038636">
    <property type="entry name" value="Wzi_sf"/>
</dbReference>
<feature type="signal peptide" evidence="1">
    <location>
        <begin position="1"/>
        <end position="20"/>
    </location>
</feature>
<keyword evidence="3" id="KW-1185">Reference proteome</keyword>
<evidence type="ECO:0008006" key="4">
    <source>
        <dbReference type="Google" id="ProtNLM"/>
    </source>
</evidence>
<evidence type="ECO:0000256" key="1">
    <source>
        <dbReference type="SAM" id="SignalP"/>
    </source>
</evidence>
<reference evidence="2 3" key="1">
    <citation type="submission" date="2018-01" db="EMBL/GenBank/DDBJ databases">
        <title>A novel member of the phylum Bacteroidetes isolated from glacier ice.</title>
        <authorList>
            <person name="Liu Q."/>
            <person name="Xin Y.-H."/>
        </authorList>
    </citation>
    <scope>NUCLEOTIDE SEQUENCE [LARGE SCALE GENOMIC DNA]</scope>
    <source>
        <strain evidence="2 3">RB1R16</strain>
    </source>
</reference>
<sequence length="590" mass="66427">MQKKAYLALALALSTYCSTAQTTYIATGSDNYLLLDRLETRSGRLCDSLNLSDKLESRKNAVHFAESMQSWAADTTRKNPFSKIDLYNMRMLVAEHGEWAADENGFIKGKHTLWGKIYKDRYNMGYVKTKDFLLIINPVQNYVSTQEANSGGGSVSVKGLSGYHLYGSYDLEFRGWFGKRIGFYTMLTDNIESMPGYVYNYAMKDGKYMAVPGADYFFVPKSRGANFSYFNASGYVDFAAVKDKVSVTFGSGKNFIGDGVTSLFLSDFSSNMTFLKLRARIWKLNYESLYLQLTGQYNKQAGDQLYAHKYATMHFISFNARPWLNLSYFESIIFDRANGYELNYLNPVAFTLAANNFNGSADKSLIGWSFKAIAAKHLQFYGQFMLNEFKASELVSGKGWYGNKYGYQLGAKYFDALGVKNLDLQAELDAVRPYAYAAKDTIANYTNFNQPLADPLGSGYIKMIGIARYQPAKNLMVTLKGMYYVHGVDTGGANLGNDVFKTYTSRPKDYGIKMVNGPKSQVMSINLNLSYQASRNLFIDLGTVYRKFDNASKVYNGYSSVGYDPAGPLTTSYVYLGIRLNSARRDYNFF</sequence>
<dbReference type="Proteomes" id="UP000239872">
    <property type="component" value="Unassembled WGS sequence"/>
</dbReference>
<feature type="chain" id="PRO_5015641599" description="Gliding motility protein RemB" evidence="1">
    <location>
        <begin position="21"/>
        <end position="590"/>
    </location>
</feature>